<dbReference type="InterPro" id="IPR021732">
    <property type="entry name" value="DUF3301"/>
</dbReference>
<organism evidence="2 3">
    <name type="scientific">Corallincola platygyrae</name>
    <dbReference type="NCBI Taxonomy" id="1193278"/>
    <lineage>
        <taxon>Bacteria</taxon>
        <taxon>Pseudomonadati</taxon>
        <taxon>Pseudomonadota</taxon>
        <taxon>Gammaproteobacteria</taxon>
        <taxon>Alteromonadales</taxon>
        <taxon>Psychromonadaceae</taxon>
        <taxon>Corallincola</taxon>
    </lineage>
</organism>
<keyword evidence="1" id="KW-0812">Transmembrane</keyword>
<accession>A0ABW4XMD2</accession>
<evidence type="ECO:0000313" key="3">
    <source>
        <dbReference type="Proteomes" id="UP001597380"/>
    </source>
</evidence>
<evidence type="ECO:0000313" key="2">
    <source>
        <dbReference type="EMBL" id="MFD2096757.1"/>
    </source>
</evidence>
<name>A0ABW4XMD2_9GAMM</name>
<dbReference type="RefSeq" id="WP_345339456.1">
    <property type="nucleotide sequence ID" value="NZ_BAABLI010000009.1"/>
</dbReference>
<sequence length="105" mass="12625">MYIDLSSFFWLILLMLFAGYWWRSRAVKELALKAARAHCEQMNVQLLDYTAYQQKLRIRRGKDGKLHFLRIFQFEFSSMGEDRYIGRVEMLGNKLQHIELAPHRI</sequence>
<keyword evidence="3" id="KW-1185">Reference proteome</keyword>
<protein>
    <submittedName>
        <fullName evidence="2">DUF3301 domain-containing protein</fullName>
    </submittedName>
</protein>
<dbReference type="EMBL" id="JBHUHT010000013">
    <property type="protein sequence ID" value="MFD2096757.1"/>
    <property type="molecule type" value="Genomic_DNA"/>
</dbReference>
<dbReference type="Proteomes" id="UP001597380">
    <property type="component" value="Unassembled WGS sequence"/>
</dbReference>
<evidence type="ECO:0000256" key="1">
    <source>
        <dbReference type="SAM" id="Phobius"/>
    </source>
</evidence>
<proteinExistence type="predicted"/>
<keyword evidence="1" id="KW-1133">Transmembrane helix</keyword>
<reference evidence="3" key="1">
    <citation type="journal article" date="2019" name="Int. J. Syst. Evol. Microbiol.">
        <title>The Global Catalogue of Microorganisms (GCM) 10K type strain sequencing project: providing services to taxonomists for standard genome sequencing and annotation.</title>
        <authorList>
            <consortium name="The Broad Institute Genomics Platform"/>
            <consortium name="The Broad Institute Genome Sequencing Center for Infectious Disease"/>
            <person name="Wu L."/>
            <person name="Ma J."/>
        </authorList>
    </citation>
    <scope>NUCLEOTIDE SEQUENCE [LARGE SCALE GENOMIC DNA]</scope>
    <source>
        <strain evidence="3">CGMCC 1.10992</strain>
    </source>
</reference>
<gene>
    <name evidence="2" type="ORF">ACFSJ3_12235</name>
</gene>
<feature type="transmembrane region" description="Helical" evidence="1">
    <location>
        <begin position="6"/>
        <end position="23"/>
    </location>
</feature>
<dbReference type="Pfam" id="PF11743">
    <property type="entry name" value="DUF3301"/>
    <property type="match status" value="1"/>
</dbReference>
<keyword evidence="1" id="KW-0472">Membrane</keyword>
<comment type="caution">
    <text evidence="2">The sequence shown here is derived from an EMBL/GenBank/DDBJ whole genome shotgun (WGS) entry which is preliminary data.</text>
</comment>